<dbReference type="GeneID" id="80020512"/>
<sequence length="205" mass="22359">MSIENTGHRDPLTHLVGALGGQGMSGYIEDMEADGQRQLVASELLPRQAQPHYSDDDDLTGSDGWAALEAIGFRRGEDHDDLFCHAELPAGWTKRAADHAMWSHIYDERGVKRANVFYKAAFYDRKAHIGLVASPGADLASDAIYGDDEPALPAAWGVLTADERAEFVAELGDYRKRAVEHPRIYGDRIPRVDALEALAASAAGE</sequence>
<dbReference type="Proteomes" id="UP000683422">
    <property type="component" value="Segment"/>
</dbReference>
<protein>
    <submittedName>
        <fullName evidence="1">Uncharacterized protein</fullName>
    </submittedName>
</protein>
<accession>A0A8F2IFI6</accession>
<dbReference type="EMBL" id="MZ028627">
    <property type="protein sequence ID" value="QWS68217.1"/>
    <property type="molecule type" value="Genomic_DNA"/>
</dbReference>
<dbReference type="KEGG" id="vg:80020512"/>
<name>A0A8F2IFI6_9CAUD</name>
<keyword evidence="2" id="KW-1185">Reference proteome</keyword>
<gene>
    <name evidence="1" type="primary">100</name>
    <name evidence="1" type="ORF">SEA_VANLEE_100</name>
</gene>
<evidence type="ECO:0000313" key="1">
    <source>
        <dbReference type="EMBL" id="QWS68217.1"/>
    </source>
</evidence>
<evidence type="ECO:0000313" key="2">
    <source>
        <dbReference type="Proteomes" id="UP000683422"/>
    </source>
</evidence>
<reference evidence="1" key="1">
    <citation type="submission" date="2021-04" db="EMBL/GenBank/DDBJ databases">
        <authorList>
            <person name="Barnhill K.B."/>
            <person name="Biggs A.M."/>
            <person name="Bland J."/>
            <person name="Choudhary H.M."/>
            <person name="Crogan R.E."/>
            <person name="Finocchiaro A.B."/>
            <person name="Franco V."/>
            <person name="Fuller T.A."/>
            <person name="Hanwacker C.G."/>
            <person name="Howard Z.E."/>
            <person name="Iqbal M."/>
            <person name="Mathew A.M."/>
            <person name="Miller S."/>
            <person name="Padhye S."/>
            <person name="Rainey E."/>
            <person name="Rodriguez A."/>
            <person name="Stewart E."/>
            <person name="Otero L.A."/>
            <person name="Chase M.A."/>
            <person name="Pollenz R.S."/>
            <person name="Garlena R.A."/>
            <person name="Russell D.A."/>
            <person name="Jacobs-Sera D."/>
            <person name="Hatfull G.F."/>
        </authorList>
    </citation>
    <scope>NUCLEOTIDE SEQUENCE</scope>
</reference>
<organism evidence="1 2">
    <name type="scientific">Gordonia phage VanLee</name>
    <dbReference type="NCBI Taxonomy" id="2845816"/>
    <lineage>
        <taxon>Viruses</taxon>
        <taxon>Duplodnaviria</taxon>
        <taxon>Heunggongvirae</taxon>
        <taxon>Uroviricota</taxon>
        <taxon>Caudoviricetes</taxon>
        <taxon>Kruegerviridae</taxon>
        <taxon>Vanleevirus</taxon>
        <taxon>Vanleevirus vanlee</taxon>
    </lineage>
</organism>
<dbReference type="RefSeq" id="YP_010755841.1">
    <property type="nucleotide sequence ID" value="NC_073474.1"/>
</dbReference>
<proteinExistence type="predicted"/>